<reference evidence="15" key="1">
    <citation type="journal article" date="2019" name="Int. J. Syst. Evol. Microbiol.">
        <title>The Global Catalogue of Microorganisms (GCM) 10K type strain sequencing project: providing services to taxonomists for standard genome sequencing and annotation.</title>
        <authorList>
            <consortium name="The Broad Institute Genomics Platform"/>
            <consortium name="The Broad Institute Genome Sequencing Center for Infectious Disease"/>
            <person name="Wu L."/>
            <person name="Ma J."/>
        </authorList>
    </citation>
    <scope>NUCLEOTIDE SEQUENCE [LARGE SCALE GENOMIC DNA]</scope>
    <source>
        <strain evidence="15">JCM 11483</strain>
    </source>
</reference>
<keyword evidence="6" id="KW-0809">Transit peptide</keyword>
<keyword evidence="4" id="KW-0479">Metal-binding</keyword>
<evidence type="ECO:0000256" key="9">
    <source>
        <dbReference type="ARBA" id="ARBA00023014"/>
    </source>
</evidence>
<dbReference type="PROSITE" id="PS51387">
    <property type="entry name" value="FAD_PCMH"/>
    <property type="match status" value="1"/>
</dbReference>
<keyword evidence="8" id="KW-0408">Iron</keyword>
<feature type="compositionally biased region" description="Gly residues" evidence="11">
    <location>
        <begin position="717"/>
        <end position="729"/>
    </location>
</feature>
<dbReference type="SUPFAM" id="SSF55103">
    <property type="entry name" value="FAD-linked oxidases, C-terminal domain"/>
    <property type="match status" value="1"/>
</dbReference>
<dbReference type="RefSeq" id="WP_344718625.1">
    <property type="nucleotide sequence ID" value="NZ_BAAAYG010000003.1"/>
</dbReference>
<dbReference type="Pfam" id="PF01565">
    <property type="entry name" value="FAD_binding_4"/>
    <property type="match status" value="1"/>
</dbReference>
<evidence type="ECO:0000256" key="1">
    <source>
        <dbReference type="ARBA" id="ARBA00001974"/>
    </source>
</evidence>
<dbReference type="Gene3D" id="3.30.43.10">
    <property type="entry name" value="Uridine Diphospho-n-acetylenolpyruvylglucosamine Reductase, domain 2"/>
    <property type="match status" value="1"/>
</dbReference>
<dbReference type="Gene3D" id="3.30.70.2740">
    <property type="match status" value="1"/>
</dbReference>
<feature type="compositionally biased region" description="Low complexity" evidence="11">
    <location>
        <begin position="8"/>
        <end position="21"/>
    </location>
</feature>
<dbReference type="EMBL" id="BAAAYG010000003">
    <property type="protein sequence ID" value="GAA3282273.1"/>
    <property type="molecule type" value="Genomic_DNA"/>
</dbReference>
<evidence type="ECO:0000256" key="8">
    <source>
        <dbReference type="ARBA" id="ARBA00023004"/>
    </source>
</evidence>
<dbReference type="Gene3D" id="3.30.465.10">
    <property type="match status" value="1"/>
</dbReference>
<evidence type="ECO:0000256" key="11">
    <source>
        <dbReference type="SAM" id="MobiDB-lite"/>
    </source>
</evidence>
<dbReference type="Gene3D" id="1.10.45.10">
    <property type="entry name" value="Vanillyl-alcohol Oxidase, Chain A, domain 4"/>
    <property type="match status" value="1"/>
</dbReference>
<dbReference type="InterPro" id="IPR017896">
    <property type="entry name" value="4Fe4S_Fe-S-bd"/>
</dbReference>
<keyword evidence="7" id="KW-0560">Oxidoreductase</keyword>
<organism evidence="14 15">
    <name type="scientific">Nesterenkonia halobia</name>
    <dbReference type="NCBI Taxonomy" id="37922"/>
    <lineage>
        <taxon>Bacteria</taxon>
        <taxon>Bacillati</taxon>
        <taxon>Actinomycetota</taxon>
        <taxon>Actinomycetes</taxon>
        <taxon>Micrococcales</taxon>
        <taxon>Micrococcaceae</taxon>
        <taxon>Nesterenkonia</taxon>
    </lineage>
</organism>
<evidence type="ECO:0000313" key="15">
    <source>
        <dbReference type="Proteomes" id="UP001501736"/>
    </source>
</evidence>
<keyword evidence="15" id="KW-1185">Reference proteome</keyword>
<feature type="domain" description="4Fe-4S ferredoxin-type" evidence="12">
    <location>
        <begin position="550"/>
        <end position="581"/>
    </location>
</feature>
<comment type="cofactor">
    <cofactor evidence="1">
        <name>FAD</name>
        <dbReference type="ChEBI" id="CHEBI:57692"/>
    </cofactor>
</comment>
<evidence type="ECO:0000256" key="4">
    <source>
        <dbReference type="ARBA" id="ARBA00022723"/>
    </source>
</evidence>
<dbReference type="Gene3D" id="1.10.1060.10">
    <property type="entry name" value="Alpha-helical ferredoxin"/>
    <property type="match status" value="1"/>
</dbReference>
<accession>A0ABP6RAP1</accession>
<evidence type="ECO:0000256" key="2">
    <source>
        <dbReference type="ARBA" id="ARBA00008000"/>
    </source>
</evidence>
<dbReference type="InterPro" id="IPR016166">
    <property type="entry name" value="FAD-bd_PCMH"/>
</dbReference>
<dbReference type="SUPFAM" id="SSF46548">
    <property type="entry name" value="alpha-helical ferredoxin"/>
    <property type="match status" value="1"/>
</dbReference>
<dbReference type="InterPro" id="IPR009051">
    <property type="entry name" value="Helical_ferredxn"/>
</dbReference>
<feature type="region of interest" description="Disordered" evidence="11">
    <location>
        <begin position="699"/>
        <end position="729"/>
    </location>
</feature>
<feature type="region of interest" description="Disordered" evidence="11">
    <location>
        <begin position="1"/>
        <end position="21"/>
    </location>
</feature>
<comment type="caution">
    <text evidence="14">The sequence shown here is derived from an EMBL/GenBank/DDBJ whole genome shotgun (WGS) entry which is preliminary data.</text>
</comment>
<dbReference type="Pfam" id="PF02913">
    <property type="entry name" value="FAD-oxidase_C"/>
    <property type="match status" value="1"/>
</dbReference>
<dbReference type="PANTHER" id="PTHR11748">
    <property type="entry name" value="D-LACTATE DEHYDROGENASE"/>
    <property type="match status" value="1"/>
</dbReference>
<protein>
    <recommendedName>
        <fullName evidence="10">D-lactate dehydrogenase (cytochrome)</fullName>
        <ecNumber evidence="10">1.1.2.4</ecNumber>
    </recommendedName>
</protein>
<dbReference type="Pfam" id="PF13183">
    <property type="entry name" value="Fer4_8"/>
    <property type="match status" value="1"/>
</dbReference>
<evidence type="ECO:0000256" key="7">
    <source>
        <dbReference type="ARBA" id="ARBA00023002"/>
    </source>
</evidence>
<comment type="similarity">
    <text evidence="2">Belongs to the FAD-binding oxidoreductase/transferase type 4 family.</text>
</comment>
<keyword evidence="3" id="KW-0285">Flavoprotein</keyword>
<dbReference type="InterPro" id="IPR016171">
    <property type="entry name" value="Vanillyl_alc_oxidase_C-sub2"/>
</dbReference>
<keyword evidence="9" id="KW-0411">Iron-sulfur</keyword>
<feature type="domain" description="FAD-binding PCMH-type" evidence="13">
    <location>
        <begin position="54"/>
        <end position="282"/>
    </location>
</feature>
<dbReference type="InterPro" id="IPR016169">
    <property type="entry name" value="FAD-bd_PCMH_sub2"/>
</dbReference>
<evidence type="ECO:0000256" key="10">
    <source>
        <dbReference type="ARBA" id="ARBA00038897"/>
    </source>
</evidence>
<dbReference type="InterPro" id="IPR017900">
    <property type="entry name" value="4Fe4S_Fe_S_CS"/>
</dbReference>
<dbReference type="InterPro" id="IPR004017">
    <property type="entry name" value="Cys_rich_dom"/>
</dbReference>
<proteinExistence type="inferred from homology"/>
<evidence type="ECO:0000256" key="3">
    <source>
        <dbReference type="ARBA" id="ARBA00022630"/>
    </source>
</evidence>
<evidence type="ECO:0000313" key="14">
    <source>
        <dbReference type="EMBL" id="GAA3282273.1"/>
    </source>
</evidence>
<dbReference type="EC" id="1.1.2.4" evidence="10"/>
<dbReference type="Proteomes" id="UP001501736">
    <property type="component" value="Unassembled WGS sequence"/>
</dbReference>
<evidence type="ECO:0000259" key="13">
    <source>
        <dbReference type="PROSITE" id="PS51387"/>
    </source>
</evidence>
<gene>
    <name evidence="14" type="ORF">GCM10020260_09050</name>
</gene>
<dbReference type="PROSITE" id="PS51379">
    <property type="entry name" value="4FE4S_FER_2"/>
    <property type="match status" value="1"/>
</dbReference>
<dbReference type="PROSITE" id="PS00198">
    <property type="entry name" value="4FE4S_FER_1"/>
    <property type="match status" value="1"/>
</dbReference>
<dbReference type="InterPro" id="IPR016164">
    <property type="entry name" value="FAD-linked_Oxase-like_C"/>
</dbReference>
<evidence type="ECO:0000256" key="5">
    <source>
        <dbReference type="ARBA" id="ARBA00022827"/>
    </source>
</evidence>
<dbReference type="InterPro" id="IPR036318">
    <property type="entry name" value="FAD-bd_PCMH-like_sf"/>
</dbReference>
<dbReference type="InterPro" id="IPR016167">
    <property type="entry name" value="FAD-bd_PCMH_sub1"/>
</dbReference>
<evidence type="ECO:0000256" key="6">
    <source>
        <dbReference type="ARBA" id="ARBA00022946"/>
    </source>
</evidence>
<keyword evidence="5" id="KW-0274">FAD</keyword>
<sequence length="1003" mass="103140">MTAAPAEPTGSASADPSTAPATDLATDLAAALGAEQVLGRAIDRHARAHDASHYLLVPQLAAVAEDAEAVAAALAVAAEHRTPVTFRAGGTSLSGQASGDGLLLDTRRGFRGIEVLDDGARVRVQPGATLRAVNARLARHGRALGPDPASEAACTVGGIIANNSSGMAAGIEHNTVRTLESMTVVLASGTVVDTAADDAEARLRAAEPQLVATLERLRDAVRADEAAVAEIAARFAMKNTMGYALDAFCEVDSPVALLSRLLIGSEGTLGFVAEAVFRTVPVQPRAATGLLVFDSVDAAARALPALVDTGAAALELMDATSLQVARRGPDAPEEITALDVDQHAGLLVEYRGDDDAALAARVAAAAEVLAGLETTREVDPKADLTRDPARRAALWGVRKGLYAAVAGARPPGTMALLEDVVVPVEQLAETCDELAGLLAAHDYADPVIFGHAKDGNLHFMLTEDTEDPAAVARLEAFTEDLVELILRRGGNLKAEHGTGRAMAPFIDRQYSPTLVAVLHEVKAAFDPAGILNPGVVLTEDARAHVHDLKPVDRVDEEVDRCVECGYCEPVCPSRDLTLTPRQRIVVRRARERALADGDVELAAELDEQQAYDSLDTCAADGMCATACPVQIDTGALVKRLRAESRGPVEQRAWRTAADHWGAATTAASRGLDLAATVPSVAVTGPNALARSVLGAETVPQWSTDLPRGGRRRSATPGGTGVPAGASGGRGSEGEVAAVFLSSCQGAMFAPAEGSVGVQSAVARLCAAAGLSLVVPEGLDGLCCGTPWSSKGFTAGHEAMAERVLDAVAAARERVAAGDGREAEAVPVLVDASSCTEGVAAIMETAERAGDPRAGAVVDALRLVADDVLPRLQIPEGSQVASLTVHPTCSAHRAGLDGDLRAVAEAAAVEVHIPVDWGCCGFAGDRGMLHPELTAAAAAAEAVEVEAFDAVEHASCNRACEIAMTRATGRDYRHVLEVLADVIAGGPGPAPAPAPGPGAGLGAH</sequence>
<dbReference type="Pfam" id="PF02754">
    <property type="entry name" value="CCG"/>
    <property type="match status" value="1"/>
</dbReference>
<dbReference type="PANTHER" id="PTHR11748:SF111">
    <property type="entry name" value="D-LACTATE DEHYDROGENASE, MITOCHONDRIAL-RELATED"/>
    <property type="match status" value="1"/>
</dbReference>
<evidence type="ECO:0000259" key="12">
    <source>
        <dbReference type="PROSITE" id="PS51379"/>
    </source>
</evidence>
<name>A0ABP6RAP1_9MICC</name>
<dbReference type="InterPro" id="IPR006094">
    <property type="entry name" value="Oxid_FAD_bind_N"/>
</dbReference>
<dbReference type="SUPFAM" id="SSF56176">
    <property type="entry name" value="FAD-binding/transporter-associated domain-like"/>
    <property type="match status" value="1"/>
</dbReference>
<dbReference type="InterPro" id="IPR004113">
    <property type="entry name" value="FAD-bd_oxidored_4_C"/>
</dbReference>